<feature type="region of interest" description="Disordered" evidence="2">
    <location>
        <begin position="185"/>
        <end position="204"/>
    </location>
</feature>
<name>A0A1J7JE90_9PEZI</name>
<accession>A0A1J7JE90</accession>
<organism evidence="4 5">
    <name type="scientific">Coniochaeta ligniaria NRRL 30616</name>
    <dbReference type="NCBI Taxonomy" id="1408157"/>
    <lineage>
        <taxon>Eukaryota</taxon>
        <taxon>Fungi</taxon>
        <taxon>Dikarya</taxon>
        <taxon>Ascomycota</taxon>
        <taxon>Pezizomycotina</taxon>
        <taxon>Sordariomycetes</taxon>
        <taxon>Sordariomycetidae</taxon>
        <taxon>Coniochaetales</taxon>
        <taxon>Coniochaetaceae</taxon>
        <taxon>Coniochaeta</taxon>
    </lineage>
</organism>
<reference evidence="4 5" key="1">
    <citation type="submission" date="2016-10" db="EMBL/GenBank/DDBJ databases">
        <title>Draft genome sequence of Coniochaeta ligniaria NRRL30616, a lignocellulolytic fungus for bioabatement of inhibitors in plant biomass hydrolysates.</title>
        <authorList>
            <consortium name="DOE Joint Genome Institute"/>
            <person name="Jimenez D.J."/>
            <person name="Hector R.E."/>
            <person name="Riley R."/>
            <person name="Sun H."/>
            <person name="Grigoriev I.V."/>
            <person name="Van Elsas J.D."/>
            <person name="Nichols N.N."/>
        </authorList>
    </citation>
    <scope>NUCLEOTIDE SEQUENCE [LARGE SCALE GENOMIC DNA]</scope>
    <source>
        <strain evidence="4 5">NRRL 30616</strain>
    </source>
</reference>
<dbReference type="GO" id="GO:0008270">
    <property type="term" value="F:zinc ion binding"/>
    <property type="evidence" value="ECO:0007669"/>
    <property type="project" value="UniProtKB-KW"/>
</dbReference>
<dbReference type="InterPro" id="IPR013087">
    <property type="entry name" value="Znf_C2H2_type"/>
</dbReference>
<feature type="region of interest" description="Disordered" evidence="2">
    <location>
        <begin position="212"/>
        <end position="244"/>
    </location>
</feature>
<feature type="domain" description="C2H2-type" evidence="3">
    <location>
        <begin position="8"/>
        <end position="43"/>
    </location>
</feature>
<evidence type="ECO:0000313" key="4">
    <source>
        <dbReference type="EMBL" id="OIW27556.1"/>
    </source>
</evidence>
<keyword evidence="1" id="KW-0862">Zinc</keyword>
<feature type="domain" description="C2H2-type" evidence="3">
    <location>
        <begin position="63"/>
        <end position="85"/>
    </location>
</feature>
<evidence type="ECO:0000256" key="2">
    <source>
        <dbReference type="SAM" id="MobiDB-lite"/>
    </source>
</evidence>
<dbReference type="Gene3D" id="3.30.160.60">
    <property type="entry name" value="Classic Zinc Finger"/>
    <property type="match status" value="1"/>
</dbReference>
<evidence type="ECO:0000313" key="5">
    <source>
        <dbReference type="Proteomes" id="UP000182658"/>
    </source>
</evidence>
<dbReference type="InParanoid" id="A0A1J7JE90"/>
<dbReference type="PROSITE" id="PS00028">
    <property type="entry name" value="ZINC_FINGER_C2H2_1"/>
    <property type="match status" value="1"/>
</dbReference>
<keyword evidence="1" id="KW-0863">Zinc-finger</keyword>
<evidence type="ECO:0000259" key="3">
    <source>
        <dbReference type="PROSITE" id="PS50157"/>
    </source>
</evidence>
<keyword evidence="1" id="KW-0479">Metal-binding</keyword>
<sequence>MTKGNIRYPCPSAGDFDCERTFSTKATANRHVKGGPPHNCPKTYSRPDFATKHAEAQHNGGGYICSTCGEHSATSQHANDHKRSHEYPHLCRHSRCLKRFESLAEAMEHENDPHPGYLLCPVVSCKDAVAEKRFVPILLALHIERIHDKYEHVVPKAEQKSVDANTPHQHLDFYKLLRLNNAEAAAGSTGTNEEGAGGEPSDVEVSCEKEADDEVSCEKEADDEVSCEKEADDEVSCEKEADDDDLDVDGFDLEGLANCGDEGPESSIGNETDLAAEVLDRNYWHWDRKGRGKVCFTNLGLTCIGPSIIEQNLVFEACPRNITIDFHTAPLVIASSHYVPTTGRHTLGLSPRCVSCTSYVRTTKLLAHLGFRGHPKNCTCIDTDCERKAFSTTGLCWKHLQPHQFEAYRKKRAKQLDAARDVFRLMKHNVWSWRPDHLALLESALHSRSKRAGPRVVFIDDEFSMASGQLLEVAIIDAETDAILVNTTVNHRNRLDHVARGSGNPYMRELISRSQARKIYAPRQGINHWDVDTIAETLRKVGISPKTIFLAWHTGATDLRLLRELLEKAGHTGILPPDENCIPLLRSFMPNRRFAPKGVKFSMSLEVLFPVMYPEHDLVGQNHQALVDYQQTSLVCEAFDQLCKPVAERDARWQPEAPSRQIKKPVAPSRRENPRSPPLKISTTNMMTESKKRDPDDNEGPQKAKRVLRSSGTGR</sequence>
<dbReference type="PROSITE" id="PS50157">
    <property type="entry name" value="ZINC_FINGER_C2H2_2"/>
    <property type="match status" value="2"/>
</dbReference>
<evidence type="ECO:0000256" key="1">
    <source>
        <dbReference type="PROSITE-ProRule" id="PRU00042"/>
    </source>
</evidence>
<protein>
    <recommendedName>
        <fullName evidence="3">C2H2-type domain-containing protein</fullName>
    </recommendedName>
</protein>
<keyword evidence="5" id="KW-1185">Reference proteome</keyword>
<dbReference type="AlphaFoldDB" id="A0A1J7JE90"/>
<dbReference type="EMBL" id="KV875099">
    <property type="protein sequence ID" value="OIW27556.1"/>
    <property type="molecule type" value="Genomic_DNA"/>
</dbReference>
<feature type="region of interest" description="Disordered" evidence="2">
    <location>
        <begin position="650"/>
        <end position="715"/>
    </location>
</feature>
<dbReference type="OrthoDB" id="4680277at2759"/>
<proteinExistence type="predicted"/>
<dbReference type="STRING" id="1408157.A0A1J7JE90"/>
<gene>
    <name evidence="4" type="ORF">CONLIGDRAFT_645810</name>
</gene>
<dbReference type="Proteomes" id="UP000182658">
    <property type="component" value="Unassembled WGS sequence"/>
</dbReference>